<evidence type="ECO:0000313" key="1">
    <source>
        <dbReference type="EMBL" id="ASY43984.1"/>
    </source>
</evidence>
<evidence type="ECO:0008006" key="3">
    <source>
        <dbReference type="Google" id="ProtNLM"/>
    </source>
</evidence>
<evidence type="ECO:0000313" key="2">
    <source>
        <dbReference type="Proteomes" id="UP000217141"/>
    </source>
</evidence>
<dbReference type="AlphaFoldDB" id="A0A249MS12"/>
<gene>
    <name evidence="1" type="ORF">CJD35_05605</name>
</gene>
<accession>A0A249MS12</accession>
<dbReference type="KEGG" id="shyd:CJD35_05605"/>
<dbReference type="Proteomes" id="UP000217141">
    <property type="component" value="Chromosome I"/>
</dbReference>
<proteinExistence type="predicted"/>
<reference evidence="1 2" key="1">
    <citation type="submission" date="2017-08" db="EMBL/GenBank/DDBJ databases">
        <title>Whole Genome Sequence of Sphingobium hydrophobicum C1: Insights into Adaption to the Electronic-waste Contaminated Sediment.</title>
        <authorList>
            <person name="Song D."/>
            <person name="Chen X."/>
            <person name="Xu M."/>
        </authorList>
    </citation>
    <scope>NUCLEOTIDE SEQUENCE [LARGE SCALE GENOMIC DNA]</scope>
    <source>
        <strain evidence="1 2">C1</strain>
    </source>
</reference>
<dbReference type="RefSeq" id="WP_017183150.1">
    <property type="nucleotide sequence ID" value="NZ_CP022745.1"/>
</dbReference>
<dbReference type="EMBL" id="CP022745">
    <property type="protein sequence ID" value="ASY43984.1"/>
    <property type="molecule type" value="Genomic_DNA"/>
</dbReference>
<organism evidence="1 2">
    <name type="scientific">Sphingobium xenophagum</name>
    <dbReference type="NCBI Taxonomy" id="121428"/>
    <lineage>
        <taxon>Bacteria</taxon>
        <taxon>Pseudomonadati</taxon>
        <taxon>Pseudomonadota</taxon>
        <taxon>Alphaproteobacteria</taxon>
        <taxon>Sphingomonadales</taxon>
        <taxon>Sphingomonadaceae</taxon>
        <taxon>Sphingobium</taxon>
    </lineage>
</organism>
<name>A0A249MS12_SPHXE</name>
<protein>
    <recommendedName>
        <fullName evidence="3">DUF5678 domain-containing protein</fullName>
    </recommendedName>
</protein>
<sequence>MSHSQAAEVDANYDYFLRHLGEFLTNHAGRYAVLKDRKVVDFFDQPGEAYRFARDSIPDGVFSIQEVTDEPIDLGFFSHVGN</sequence>